<accession>A0A199VPP3</accession>
<evidence type="ECO:0000313" key="1">
    <source>
        <dbReference type="EMBL" id="OAY78988.1"/>
    </source>
</evidence>
<dbReference type="Gene3D" id="3.60.10.10">
    <property type="entry name" value="Endonuclease/exonuclease/phosphatase"/>
    <property type="match status" value="1"/>
</dbReference>
<comment type="caution">
    <text evidence="1">The sequence shown here is derived from an EMBL/GenBank/DDBJ whole genome shotgun (WGS) entry which is preliminary data.</text>
</comment>
<evidence type="ECO:0008006" key="3">
    <source>
        <dbReference type="Google" id="ProtNLM"/>
    </source>
</evidence>
<dbReference type="Proteomes" id="UP000092600">
    <property type="component" value="Unassembled WGS sequence"/>
</dbReference>
<dbReference type="PANTHER" id="PTHR33710">
    <property type="entry name" value="BNAC02G09200D PROTEIN"/>
    <property type="match status" value="1"/>
</dbReference>
<dbReference type="STRING" id="4615.A0A199VPP3"/>
<organism evidence="1 2">
    <name type="scientific">Ananas comosus</name>
    <name type="common">Pineapple</name>
    <name type="synonym">Ananas ananas</name>
    <dbReference type="NCBI Taxonomy" id="4615"/>
    <lineage>
        <taxon>Eukaryota</taxon>
        <taxon>Viridiplantae</taxon>
        <taxon>Streptophyta</taxon>
        <taxon>Embryophyta</taxon>
        <taxon>Tracheophyta</taxon>
        <taxon>Spermatophyta</taxon>
        <taxon>Magnoliopsida</taxon>
        <taxon>Liliopsida</taxon>
        <taxon>Poales</taxon>
        <taxon>Bromeliaceae</taxon>
        <taxon>Bromelioideae</taxon>
        <taxon>Ananas</taxon>
    </lineage>
</organism>
<dbReference type="PANTHER" id="PTHR33710:SF48">
    <property type="entry name" value="OS02G0307075 PROTEIN"/>
    <property type="match status" value="1"/>
</dbReference>
<dbReference type="EMBL" id="LSRQ01001166">
    <property type="protein sequence ID" value="OAY78988.1"/>
    <property type="molecule type" value="Genomic_DNA"/>
</dbReference>
<protein>
    <recommendedName>
        <fullName evidence="3">Endonuclease/exonuclease/phosphatase domain-containing protein</fullName>
    </recommendedName>
</protein>
<reference evidence="1 2" key="1">
    <citation type="journal article" date="2016" name="DNA Res.">
        <title>The draft genome of MD-2 pineapple using hybrid error correction of long reads.</title>
        <authorList>
            <person name="Redwan R.M."/>
            <person name="Saidin A."/>
            <person name="Kumar S.V."/>
        </authorList>
    </citation>
    <scope>NUCLEOTIDE SEQUENCE [LARGE SCALE GENOMIC DNA]</scope>
    <source>
        <strain evidence="2">cv. MD2</strain>
        <tissue evidence="1">Leaf</tissue>
    </source>
</reference>
<sequence length="226" mass="26285">MAAHLKADFFQELRSIKDFSTRVWTMLGDFNVLLSVEDKIGSTANVADILNFREVVHDLGLVDLPILNKSFTWTNGRGAPTLERLDRAFISSNWLLAFPRSTLRALPRPNSDHTPLVLSAYRYIPQPCDLEAQQANRCLLWIAWLDKAEEGRILTNLERSLRPRLKEHQLHFPTLERLLHVFLAPWPRWVFDVILPAILEPPKKRYYGNQQQLTLPYPEEKRDFTS</sequence>
<evidence type="ECO:0000313" key="2">
    <source>
        <dbReference type="Proteomes" id="UP000092600"/>
    </source>
</evidence>
<dbReference type="SUPFAM" id="SSF56219">
    <property type="entry name" value="DNase I-like"/>
    <property type="match status" value="1"/>
</dbReference>
<gene>
    <name evidence="1" type="ORF">ACMD2_15344</name>
</gene>
<name>A0A199VPP3_ANACO</name>
<proteinExistence type="predicted"/>
<dbReference type="AlphaFoldDB" id="A0A199VPP3"/>
<dbReference type="InterPro" id="IPR036691">
    <property type="entry name" value="Endo/exonu/phosph_ase_sf"/>
</dbReference>